<dbReference type="Gene3D" id="3.30.420.10">
    <property type="entry name" value="Ribonuclease H-like superfamily/Ribonuclease H"/>
    <property type="match status" value="1"/>
</dbReference>
<dbReference type="SUPFAM" id="SSF53098">
    <property type="entry name" value="Ribonuclease H-like"/>
    <property type="match status" value="1"/>
</dbReference>
<dbReference type="GO" id="GO:0015074">
    <property type="term" value="P:DNA integration"/>
    <property type="evidence" value="ECO:0007669"/>
    <property type="project" value="InterPro"/>
</dbReference>
<dbReference type="AlphaFoldDB" id="F9UF73"/>
<dbReference type="InterPro" id="IPR050900">
    <property type="entry name" value="Transposase_IS3/IS150/IS904"/>
</dbReference>
<dbReference type="PATRIC" id="fig|768671.3.peg.3776"/>
<proteinExistence type="predicted"/>
<sequence>MSEYIEQACAEGARLSRACAAVGLSERTLQRWRRDGAIGGDGRTREHRTEGAVRTPANRLSPHEREAVLTAANAPRFASLSPHQIVPALADEGCYLGSESTFYRVLRAAGQLARRGRVKAPARVRPQPLEATGPNRVWSWDITYLASTVQGMFFYLYLIMDVYSRKIVGWEVYPQESAAHAAGVFQKAYLREGVHPGTLVLHSDNGSPMKGATMLVMLQRLGVVPSFSRPAVSNDNPYSESLFNTVKGRPDFPSDPFDDVEAARRWMTTFTAWYNTIHLHSALKFVTPAQRHRGEDGDLLARRDALYRAARDDNPTRWSGSTRNWTPPASVLLNPGKPPRDQEKADANMT</sequence>
<dbReference type="NCBIfam" id="NF033516">
    <property type="entry name" value="transpos_IS3"/>
    <property type="match status" value="1"/>
</dbReference>
<feature type="region of interest" description="Disordered" evidence="1">
    <location>
        <begin position="36"/>
        <end position="62"/>
    </location>
</feature>
<dbReference type="InterPro" id="IPR001584">
    <property type="entry name" value="Integrase_cat-core"/>
</dbReference>
<feature type="compositionally biased region" description="Basic and acidic residues" evidence="1">
    <location>
        <begin position="338"/>
        <end position="350"/>
    </location>
</feature>
<keyword evidence="4" id="KW-1185">Reference proteome</keyword>
<evidence type="ECO:0000259" key="2">
    <source>
        <dbReference type="PROSITE" id="PS50994"/>
    </source>
</evidence>
<dbReference type="Proteomes" id="UP000005459">
    <property type="component" value="Unassembled WGS sequence"/>
</dbReference>
<dbReference type="PANTHER" id="PTHR46889">
    <property type="entry name" value="TRANSPOSASE INSF FOR INSERTION SEQUENCE IS3B-RELATED"/>
    <property type="match status" value="1"/>
</dbReference>
<dbReference type="EMBL" id="AFWV01000012">
    <property type="protein sequence ID" value="EGV17110.1"/>
    <property type="molecule type" value="Genomic_DNA"/>
</dbReference>
<dbReference type="InterPro" id="IPR048020">
    <property type="entry name" value="Transpos_IS3"/>
</dbReference>
<dbReference type="GO" id="GO:0003676">
    <property type="term" value="F:nucleic acid binding"/>
    <property type="evidence" value="ECO:0007669"/>
    <property type="project" value="InterPro"/>
</dbReference>
<feature type="compositionally biased region" description="Basic and acidic residues" evidence="1">
    <location>
        <begin position="36"/>
        <end position="51"/>
    </location>
</feature>
<dbReference type="SUPFAM" id="SSF46689">
    <property type="entry name" value="Homeodomain-like"/>
    <property type="match status" value="1"/>
</dbReference>
<dbReference type="InterPro" id="IPR012337">
    <property type="entry name" value="RNaseH-like_sf"/>
</dbReference>
<feature type="compositionally biased region" description="Polar residues" evidence="1">
    <location>
        <begin position="316"/>
        <end position="327"/>
    </location>
</feature>
<accession>F9UF73</accession>
<dbReference type="InterPro" id="IPR036397">
    <property type="entry name" value="RNaseH_sf"/>
</dbReference>
<feature type="region of interest" description="Disordered" evidence="1">
    <location>
        <begin position="312"/>
        <end position="350"/>
    </location>
</feature>
<dbReference type="InterPro" id="IPR009057">
    <property type="entry name" value="Homeodomain-like_sf"/>
</dbReference>
<dbReference type="eggNOG" id="COG2801">
    <property type="taxonomic scope" value="Bacteria"/>
</dbReference>
<protein>
    <submittedName>
        <fullName evidence="3">Integrase catalytic region</fullName>
    </submittedName>
</protein>
<gene>
    <name evidence="3" type="ORF">ThimaDRAFT_3576</name>
</gene>
<feature type="domain" description="Integrase catalytic" evidence="2">
    <location>
        <begin position="130"/>
        <end position="296"/>
    </location>
</feature>
<dbReference type="STRING" id="768671.ThimaDRAFT_3576"/>
<name>F9UF73_9GAMM</name>
<evidence type="ECO:0000313" key="3">
    <source>
        <dbReference type="EMBL" id="EGV17110.1"/>
    </source>
</evidence>
<evidence type="ECO:0000313" key="4">
    <source>
        <dbReference type="Proteomes" id="UP000005459"/>
    </source>
</evidence>
<evidence type="ECO:0000256" key="1">
    <source>
        <dbReference type="SAM" id="MobiDB-lite"/>
    </source>
</evidence>
<dbReference type="PANTHER" id="PTHR46889:SF4">
    <property type="entry name" value="TRANSPOSASE INSO FOR INSERTION SEQUENCE ELEMENT IS911B-RELATED"/>
    <property type="match status" value="1"/>
</dbReference>
<reference evidence="3 4" key="1">
    <citation type="submission" date="2011-06" db="EMBL/GenBank/DDBJ databases">
        <title>The draft genome of Thiocapsa marina 5811.</title>
        <authorList>
            <consortium name="US DOE Joint Genome Institute (JGI-PGF)"/>
            <person name="Lucas S."/>
            <person name="Han J."/>
            <person name="Cheng J.-F."/>
            <person name="Goodwin L."/>
            <person name="Pitluck S."/>
            <person name="Peters L."/>
            <person name="Land M.L."/>
            <person name="Hauser L."/>
            <person name="Vogl K."/>
            <person name="Liu Z."/>
            <person name="Imhoff J."/>
            <person name="Thiel V."/>
            <person name="Frigaard N.-U."/>
            <person name="Bryant D."/>
            <person name="Woyke T.J."/>
        </authorList>
    </citation>
    <scope>NUCLEOTIDE SEQUENCE [LARGE SCALE GENOMIC DNA]</scope>
    <source>
        <strain evidence="3 4">5811</strain>
    </source>
</reference>
<dbReference type="Pfam" id="PF00665">
    <property type="entry name" value="rve"/>
    <property type="match status" value="1"/>
</dbReference>
<dbReference type="PROSITE" id="PS50994">
    <property type="entry name" value="INTEGRASE"/>
    <property type="match status" value="1"/>
</dbReference>
<organism evidence="3 4">
    <name type="scientific">Thiocapsa marina 5811</name>
    <dbReference type="NCBI Taxonomy" id="768671"/>
    <lineage>
        <taxon>Bacteria</taxon>
        <taxon>Pseudomonadati</taxon>
        <taxon>Pseudomonadota</taxon>
        <taxon>Gammaproteobacteria</taxon>
        <taxon>Chromatiales</taxon>
        <taxon>Chromatiaceae</taxon>
        <taxon>Thiocapsa</taxon>
    </lineage>
</organism>